<keyword evidence="3" id="KW-0812">Transmembrane</keyword>
<evidence type="ECO:0000313" key="5">
    <source>
        <dbReference type="EMBL" id="GBF34147.1"/>
    </source>
</evidence>
<keyword evidence="3" id="KW-0472">Membrane</keyword>
<proteinExistence type="predicted"/>
<keyword evidence="3" id="KW-1133">Transmembrane helix</keyword>
<dbReference type="Pfam" id="PF10145">
    <property type="entry name" value="PhageMin_Tail"/>
    <property type="match status" value="1"/>
</dbReference>
<dbReference type="AlphaFoldDB" id="A0A2L2XCT1"/>
<reference evidence="6" key="1">
    <citation type="submission" date="2018-02" db="EMBL/GenBank/DDBJ databases">
        <title>Genome sequence of Desulfocucumis palustris strain NAW-5.</title>
        <authorList>
            <person name="Watanabe M."/>
            <person name="Kojima H."/>
            <person name="Fukui M."/>
        </authorList>
    </citation>
    <scope>NUCLEOTIDE SEQUENCE [LARGE SCALE GENOMIC DNA]</scope>
    <source>
        <strain evidence="6">NAW-5</strain>
    </source>
</reference>
<dbReference type="EMBL" id="BFAV01000127">
    <property type="protein sequence ID" value="GBF34147.1"/>
    <property type="molecule type" value="Genomic_DNA"/>
</dbReference>
<evidence type="ECO:0000256" key="1">
    <source>
        <dbReference type="ARBA" id="ARBA00022612"/>
    </source>
</evidence>
<dbReference type="Proteomes" id="UP000239549">
    <property type="component" value="Unassembled WGS sequence"/>
</dbReference>
<keyword evidence="1" id="KW-1188">Viral release from host cell</keyword>
<dbReference type="InterPro" id="IPR010090">
    <property type="entry name" value="Phage_tape_meas"/>
</dbReference>
<name>A0A2L2XCT1_9FIRM</name>
<protein>
    <submittedName>
        <fullName evidence="5">Phage tail length tape-measure protein</fullName>
    </submittedName>
</protein>
<keyword evidence="2" id="KW-0175">Coiled coil</keyword>
<evidence type="ECO:0000256" key="2">
    <source>
        <dbReference type="SAM" id="Coils"/>
    </source>
</evidence>
<comment type="caution">
    <text evidence="5">The sequence shown here is derived from an EMBL/GenBank/DDBJ whole genome shotgun (WGS) entry which is preliminary data.</text>
</comment>
<dbReference type="NCBIfam" id="TIGR01760">
    <property type="entry name" value="tape_meas_TP901"/>
    <property type="match status" value="1"/>
</dbReference>
<feature type="coiled-coil region" evidence="2">
    <location>
        <begin position="23"/>
        <end position="64"/>
    </location>
</feature>
<sequence>MPSNKSFTVALVLTAVNSMSSVMNQSKDNLRQYSNQVRQTAGEVSRYNQQMQNLQSSMEKYHQIRDSGARDIQAGAMMLVPVEETLRHAANFQGAMKKVENALYDSSIPLQKQKEMLAELEKQSEKLGTVTTFNNLEAAQAQLMLFRNGMEYKDVLEGGATAAMYLAQTAETAPMAAADAVSEITNMFQLQGNQLLQVADDVNRAANASSAGVENIMHDLQQTGMSAHTLGLEVKETTLLLGTLHNMGLGDASGTYLNDMLINLDKVTPKARKALQSMGWLEGATVKTLKSGNVKISGGTNSLFDENGQIRSAELMVQKLRQVLYNNSGLKPEEMRDKKGNLLPQEEIERLLQAKNKLEALQNLKDVFGIQGMRAAIGLATPGKGSYEEMVEKAERAKSIQDQVLEWQDTLLGRVETLKGSWETLMTQTGSPLTNEVGGIVKDITNLMNSLGKWANANPQLAAGIIRIVGYMAAGRIIFGGLKFMLGGTGVAINGIAGFLLKAGGSAKGFYDAFKYFRQGAGIFRSLWSAVAFGNPTMARIISTVGRFGGRLLWLGTQGLVMGAKLAWGWIIGLGPVGWVIGGVTLAVIAGIAAWKTNFGGFRDFVLGVVETVVRAINRVRSFLGMSLIELDFMKKGAGDFKMAEYEKPPVVKGGGMANDNRQYNINIKSTDPKQAAAEVSKVTGGMDKYQMSRDPRLGDPAFSM</sequence>
<feature type="transmembrane region" description="Helical" evidence="3">
    <location>
        <begin position="577"/>
        <end position="595"/>
    </location>
</feature>
<evidence type="ECO:0000256" key="3">
    <source>
        <dbReference type="SAM" id="Phobius"/>
    </source>
</evidence>
<evidence type="ECO:0000313" key="6">
    <source>
        <dbReference type="Proteomes" id="UP000239549"/>
    </source>
</evidence>
<feature type="transmembrane region" description="Helical" evidence="3">
    <location>
        <begin position="477"/>
        <end position="501"/>
    </location>
</feature>
<keyword evidence="6" id="KW-1185">Reference proteome</keyword>
<organism evidence="5 6">
    <name type="scientific">Desulfocucumis palustris</name>
    <dbReference type="NCBI Taxonomy" id="1898651"/>
    <lineage>
        <taxon>Bacteria</taxon>
        <taxon>Bacillati</taxon>
        <taxon>Bacillota</taxon>
        <taxon>Clostridia</taxon>
        <taxon>Eubacteriales</taxon>
        <taxon>Desulfocucumaceae</taxon>
        <taxon>Desulfocucumis</taxon>
    </lineage>
</organism>
<feature type="domain" description="Phage tail tape measure protein" evidence="4">
    <location>
        <begin position="122"/>
        <end position="326"/>
    </location>
</feature>
<gene>
    <name evidence="5" type="ORF">DCCM_3259</name>
</gene>
<dbReference type="RefSeq" id="WP_104372441.1">
    <property type="nucleotide sequence ID" value="NZ_BFAV01000127.1"/>
</dbReference>
<accession>A0A2L2XCT1</accession>
<evidence type="ECO:0000259" key="4">
    <source>
        <dbReference type="Pfam" id="PF10145"/>
    </source>
</evidence>
<dbReference type="PANTHER" id="PTHR37813">
    <property type="entry name" value="FELS-2 PROPHAGE PROTEIN"/>
    <property type="match status" value="1"/>
</dbReference>
<dbReference type="OrthoDB" id="1802946at2"/>
<dbReference type="PANTHER" id="PTHR37813:SF1">
    <property type="entry name" value="FELS-2 PROPHAGE PROTEIN"/>
    <property type="match status" value="1"/>
</dbReference>